<keyword evidence="7" id="KW-1185">Reference proteome</keyword>
<evidence type="ECO:0000256" key="4">
    <source>
        <dbReference type="SAM" id="MobiDB-lite"/>
    </source>
</evidence>
<dbReference type="GO" id="GO:0050832">
    <property type="term" value="P:defense response to fungus"/>
    <property type="evidence" value="ECO:0007669"/>
    <property type="project" value="TreeGrafter"/>
</dbReference>
<feature type="region of interest" description="Disordered" evidence="4">
    <location>
        <begin position="1"/>
        <end position="115"/>
    </location>
</feature>
<feature type="compositionally biased region" description="Polar residues" evidence="4">
    <location>
        <begin position="37"/>
        <end position="59"/>
    </location>
</feature>
<keyword evidence="2" id="KW-0833">Ubl conjugation pathway</keyword>
<name>A0AAW2D7S9_9ROSI</name>
<feature type="compositionally biased region" description="Low complexity" evidence="4">
    <location>
        <begin position="16"/>
        <end position="29"/>
    </location>
</feature>
<dbReference type="EMBL" id="JAZDWU010000004">
    <property type="protein sequence ID" value="KAL0005245.1"/>
    <property type="molecule type" value="Genomic_DNA"/>
</dbReference>
<gene>
    <name evidence="6" type="ORF">SO802_012806</name>
</gene>
<dbReference type="PANTHER" id="PTHR47694:SF1">
    <property type="entry name" value="PLANT UBX DOMAIN-CONTAINING PROTEIN 2"/>
    <property type="match status" value="1"/>
</dbReference>
<sequence>MGDMKDKVKGFMKKVNNPFSSPSSSSGKFKGQGRVLGSSSSSGPTNPILSRPSSQIQNPTPQPRKEPNSVTSNSKPKPLPQKAPISDQNHRSDLTNDSTPNRKPANGFDPFDSMITSGKRSQNGYSLKVYECPICGQSYRSEEEVSVHVDTCVNNSVEANGGGGSDLPDNGAESRSELECCVGSFMSGKPSEGSVEVVLKLLRNIVREPENAKFRRIRMSNPKIREAIGEVAGGVELLEFVGFELKEEDGEMWAVMEVPTEEQISLINRATGLLGPQKVEEPQKKEDLQSAASANVEKQIEPKKVDRQVRVFFSVPESVAAKIELPDSFYNLSLEEIKREADMRKKKMAESQLLIPKSFKEKQAKAARRRYRKTVIRIQFPDGVVLQGIFNPWERTSSLYEFVSSALKETSLEFELLHPVVVKRRVIPHFPAAGETAITLEDEDLVPSALIKFRPIETDSVVFTGLCNDLLEICEPLVNDSAVPK</sequence>
<dbReference type="FunFam" id="3.10.20.90:FF:000185">
    <property type="entry name" value="UBX domain-containing protein 6"/>
    <property type="match status" value="1"/>
</dbReference>
<dbReference type="InterPro" id="IPR036339">
    <property type="entry name" value="PUB-like_dom_sf"/>
</dbReference>
<dbReference type="Gene3D" id="3.10.20.90">
    <property type="entry name" value="Phosphatidylinositol 3-kinase Catalytic Subunit, Chain A, domain 1"/>
    <property type="match status" value="1"/>
</dbReference>
<dbReference type="PANTHER" id="PTHR47694">
    <property type="entry name" value="PLANT UBX DOMAIN-CONTAINING PROTEIN 2"/>
    <property type="match status" value="1"/>
</dbReference>
<dbReference type="SUPFAM" id="SSF54236">
    <property type="entry name" value="Ubiquitin-like"/>
    <property type="match status" value="1"/>
</dbReference>
<dbReference type="CDD" id="cd16119">
    <property type="entry name" value="UBX_UBXN6"/>
    <property type="match status" value="1"/>
</dbReference>
<dbReference type="InterPro" id="IPR018997">
    <property type="entry name" value="PUB_domain"/>
</dbReference>
<evidence type="ECO:0000256" key="1">
    <source>
        <dbReference type="ARBA" id="ARBA00004170"/>
    </source>
</evidence>
<proteinExistence type="predicted"/>
<evidence type="ECO:0000259" key="5">
    <source>
        <dbReference type="PROSITE" id="PS50033"/>
    </source>
</evidence>
<dbReference type="FunFam" id="1.20.58.2190:FF:000005">
    <property type="entry name" value="Plant UBX domain-containing protein 2"/>
    <property type="match status" value="1"/>
</dbReference>
<evidence type="ECO:0000313" key="7">
    <source>
        <dbReference type="Proteomes" id="UP001459277"/>
    </source>
</evidence>
<organism evidence="6 7">
    <name type="scientific">Lithocarpus litseifolius</name>
    <dbReference type="NCBI Taxonomy" id="425828"/>
    <lineage>
        <taxon>Eukaryota</taxon>
        <taxon>Viridiplantae</taxon>
        <taxon>Streptophyta</taxon>
        <taxon>Embryophyta</taxon>
        <taxon>Tracheophyta</taxon>
        <taxon>Spermatophyta</taxon>
        <taxon>Magnoliopsida</taxon>
        <taxon>eudicotyledons</taxon>
        <taxon>Gunneridae</taxon>
        <taxon>Pentapetalae</taxon>
        <taxon>rosids</taxon>
        <taxon>fabids</taxon>
        <taxon>Fagales</taxon>
        <taxon>Fagaceae</taxon>
        <taxon>Lithocarpus</taxon>
    </lineage>
</organism>
<dbReference type="CDD" id="cd09212">
    <property type="entry name" value="PUB"/>
    <property type="match status" value="1"/>
</dbReference>
<protein>
    <recommendedName>
        <fullName evidence="5">UBX domain-containing protein</fullName>
    </recommendedName>
</protein>
<comment type="caution">
    <text evidence="6">The sequence shown here is derived from an EMBL/GenBank/DDBJ whole genome shotgun (WGS) entry which is preliminary data.</text>
</comment>
<feature type="domain" description="UBX" evidence="5">
    <location>
        <begin position="369"/>
        <end position="453"/>
    </location>
</feature>
<dbReference type="SUPFAM" id="SSF143503">
    <property type="entry name" value="PUG domain-like"/>
    <property type="match status" value="1"/>
</dbReference>
<evidence type="ECO:0000256" key="2">
    <source>
        <dbReference type="ARBA" id="ARBA00022786"/>
    </source>
</evidence>
<evidence type="ECO:0000313" key="6">
    <source>
        <dbReference type="EMBL" id="KAL0005245.1"/>
    </source>
</evidence>
<dbReference type="Gene3D" id="1.20.58.2190">
    <property type="match status" value="1"/>
</dbReference>
<dbReference type="Proteomes" id="UP001459277">
    <property type="component" value="Unassembled WGS sequence"/>
</dbReference>
<reference evidence="6 7" key="1">
    <citation type="submission" date="2024-01" db="EMBL/GenBank/DDBJ databases">
        <title>A telomere-to-telomere, gap-free genome of sweet tea (Lithocarpus litseifolius).</title>
        <authorList>
            <person name="Zhou J."/>
        </authorList>
    </citation>
    <scope>NUCLEOTIDE SEQUENCE [LARGE SCALE GENOMIC DNA]</scope>
    <source>
        <strain evidence="6">Zhou-2022a</strain>
        <tissue evidence="6">Leaf</tissue>
    </source>
</reference>
<keyword evidence="3" id="KW-0472">Membrane</keyword>
<comment type="subcellular location">
    <subcellularLocation>
        <location evidence="1">Membrane</location>
        <topology evidence="1">Peripheral membrane protein</topology>
    </subcellularLocation>
</comment>
<dbReference type="Pfam" id="PF00789">
    <property type="entry name" value="UBX"/>
    <property type="match status" value="1"/>
</dbReference>
<dbReference type="SMART" id="SM00580">
    <property type="entry name" value="PUG"/>
    <property type="match status" value="1"/>
</dbReference>
<dbReference type="InterPro" id="IPR001012">
    <property type="entry name" value="UBX_dom"/>
</dbReference>
<dbReference type="GO" id="GO:0016020">
    <property type="term" value="C:membrane"/>
    <property type="evidence" value="ECO:0007669"/>
    <property type="project" value="UniProtKB-SubCell"/>
</dbReference>
<dbReference type="InterPro" id="IPR029071">
    <property type="entry name" value="Ubiquitin-like_domsf"/>
</dbReference>
<dbReference type="PROSITE" id="PS50033">
    <property type="entry name" value="UBX"/>
    <property type="match status" value="1"/>
</dbReference>
<accession>A0AAW2D7S9</accession>
<dbReference type="Pfam" id="PF09409">
    <property type="entry name" value="PUB"/>
    <property type="match status" value="1"/>
</dbReference>
<dbReference type="AlphaFoldDB" id="A0AAW2D7S9"/>
<evidence type="ECO:0000256" key="3">
    <source>
        <dbReference type="ARBA" id="ARBA00023136"/>
    </source>
</evidence>